<dbReference type="InterPro" id="IPR000014">
    <property type="entry name" value="PAS"/>
</dbReference>
<dbReference type="OMA" id="VINTCRE"/>
<gene>
    <name evidence="10" type="ORF">PTTG_01861</name>
</gene>
<dbReference type="Proteomes" id="UP000005240">
    <property type="component" value="Unassembled WGS sequence"/>
</dbReference>
<dbReference type="PANTHER" id="PTHR47172:SF24">
    <property type="entry name" value="GATA ZINC FINGER DOMAIN-CONTAINING PROTEIN 14-RELATED"/>
    <property type="match status" value="1"/>
</dbReference>
<reference evidence="10" key="1">
    <citation type="submission" date="2009-11" db="EMBL/GenBank/DDBJ databases">
        <authorList>
            <consortium name="The Broad Institute Genome Sequencing Platform"/>
            <person name="Ward D."/>
            <person name="Feldgarden M."/>
            <person name="Earl A."/>
            <person name="Young S.K."/>
            <person name="Zeng Q."/>
            <person name="Koehrsen M."/>
            <person name="Alvarado L."/>
            <person name="Berlin A."/>
            <person name="Bochicchio J."/>
            <person name="Borenstein D."/>
            <person name="Chapman S.B."/>
            <person name="Chen Z."/>
            <person name="Engels R."/>
            <person name="Freedman E."/>
            <person name="Gellesch M."/>
            <person name="Goldberg J."/>
            <person name="Griggs A."/>
            <person name="Gujja S."/>
            <person name="Heilman E."/>
            <person name="Heiman D."/>
            <person name="Hepburn T."/>
            <person name="Howarth C."/>
            <person name="Jen D."/>
            <person name="Larson L."/>
            <person name="Lewis B."/>
            <person name="Mehta T."/>
            <person name="Park D."/>
            <person name="Pearson M."/>
            <person name="Roberts A."/>
            <person name="Saif S."/>
            <person name="Shea T."/>
            <person name="Shenoy N."/>
            <person name="Sisk P."/>
            <person name="Stolte C."/>
            <person name="Sykes S."/>
            <person name="Thomson T."/>
            <person name="Walk T."/>
            <person name="White J."/>
            <person name="Yandava C."/>
            <person name="Izard J."/>
            <person name="Baranova O.V."/>
            <person name="Blanton J.M."/>
            <person name="Tanner A.C."/>
            <person name="Dewhirst F.E."/>
            <person name="Haas B."/>
            <person name="Nusbaum C."/>
            <person name="Birren B."/>
        </authorList>
    </citation>
    <scope>NUCLEOTIDE SEQUENCE [LARGE SCALE GENOMIC DNA]</scope>
    <source>
        <strain evidence="10">1-1 BBBD Race 1</strain>
    </source>
</reference>
<evidence type="ECO:0000256" key="6">
    <source>
        <dbReference type="PROSITE-ProRule" id="PRU00094"/>
    </source>
</evidence>
<evidence type="ECO:0000313" key="12">
    <source>
        <dbReference type="Proteomes" id="UP000005240"/>
    </source>
</evidence>
<evidence type="ECO:0000256" key="4">
    <source>
        <dbReference type="ARBA" id="ARBA00023015"/>
    </source>
</evidence>
<dbReference type="PROSITE" id="PS50112">
    <property type="entry name" value="PAS"/>
    <property type="match status" value="1"/>
</dbReference>
<dbReference type="EMBL" id="ADAS02000135">
    <property type="protein sequence ID" value="OAV89249.1"/>
    <property type="molecule type" value="Genomic_DNA"/>
</dbReference>
<dbReference type="AlphaFoldDB" id="A0A0C4EM72"/>
<feature type="domain" description="GATA-type" evidence="9">
    <location>
        <begin position="461"/>
        <end position="501"/>
    </location>
</feature>
<dbReference type="VEuPathDB" id="FungiDB:PTTG_01861"/>
<protein>
    <recommendedName>
        <fullName evidence="13">White collar 2 protein</fullName>
    </recommendedName>
</protein>
<dbReference type="NCBIfam" id="TIGR00229">
    <property type="entry name" value="sensory_box"/>
    <property type="match status" value="1"/>
</dbReference>
<dbReference type="GO" id="GO:0008270">
    <property type="term" value="F:zinc ion binding"/>
    <property type="evidence" value="ECO:0007669"/>
    <property type="project" value="UniProtKB-KW"/>
</dbReference>
<evidence type="ECO:0000256" key="5">
    <source>
        <dbReference type="ARBA" id="ARBA00023163"/>
    </source>
</evidence>
<name>A0A0C4EM72_PUCT1</name>
<feature type="region of interest" description="Disordered" evidence="7">
    <location>
        <begin position="353"/>
        <end position="463"/>
    </location>
</feature>
<reference evidence="10" key="2">
    <citation type="submission" date="2016-05" db="EMBL/GenBank/DDBJ databases">
        <title>Comparative analysis highlights variable genome content of wheat rusts and divergence of the mating loci.</title>
        <authorList>
            <person name="Cuomo C.A."/>
            <person name="Bakkeren G."/>
            <person name="Szabo L."/>
            <person name="Khalil H."/>
            <person name="Joly D."/>
            <person name="Goldberg J."/>
            <person name="Young S."/>
            <person name="Zeng Q."/>
            <person name="Fellers J."/>
        </authorList>
    </citation>
    <scope>NUCLEOTIDE SEQUENCE [LARGE SCALE GENOMIC DNA]</scope>
    <source>
        <strain evidence="10">1-1 BBBD Race 1</strain>
    </source>
</reference>
<keyword evidence="12" id="KW-1185">Reference proteome</keyword>
<keyword evidence="5" id="KW-0804">Transcription</keyword>
<dbReference type="PROSITE" id="PS50114">
    <property type="entry name" value="GATA_ZN_FINGER_2"/>
    <property type="match status" value="1"/>
</dbReference>
<dbReference type="GO" id="GO:0043565">
    <property type="term" value="F:sequence-specific DNA binding"/>
    <property type="evidence" value="ECO:0007669"/>
    <property type="project" value="InterPro"/>
</dbReference>
<accession>A0A0C4EM72</accession>
<dbReference type="CDD" id="cd00202">
    <property type="entry name" value="ZnF_GATA"/>
    <property type="match status" value="1"/>
</dbReference>
<keyword evidence="2 6" id="KW-0863">Zinc-finger</keyword>
<evidence type="ECO:0000256" key="2">
    <source>
        <dbReference type="ARBA" id="ARBA00022771"/>
    </source>
</evidence>
<dbReference type="CDD" id="cd00130">
    <property type="entry name" value="PAS"/>
    <property type="match status" value="1"/>
</dbReference>
<dbReference type="SMART" id="SM00401">
    <property type="entry name" value="ZnF_GATA"/>
    <property type="match status" value="1"/>
</dbReference>
<organism evidence="10">
    <name type="scientific">Puccinia triticina (isolate 1-1 / race 1 (BBBD))</name>
    <name type="common">Brown leaf rust fungus</name>
    <dbReference type="NCBI Taxonomy" id="630390"/>
    <lineage>
        <taxon>Eukaryota</taxon>
        <taxon>Fungi</taxon>
        <taxon>Dikarya</taxon>
        <taxon>Basidiomycota</taxon>
        <taxon>Pucciniomycotina</taxon>
        <taxon>Pucciniomycetes</taxon>
        <taxon>Pucciniales</taxon>
        <taxon>Pucciniaceae</taxon>
        <taxon>Puccinia</taxon>
    </lineage>
</organism>
<evidence type="ECO:0000256" key="1">
    <source>
        <dbReference type="ARBA" id="ARBA00022723"/>
    </source>
</evidence>
<dbReference type="Gene3D" id="3.30.450.20">
    <property type="entry name" value="PAS domain"/>
    <property type="match status" value="1"/>
</dbReference>
<dbReference type="InterPro" id="IPR013088">
    <property type="entry name" value="Znf_NHR/GATA"/>
</dbReference>
<reference evidence="11 12" key="3">
    <citation type="journal article" date="2017" name="G3 (Bethesda)">
        <title>Comparative analysis highlights variable genome content of wheat rusts and divergence of the mating loci.</title>
        <authorList>
            <person name="Cuomo C.A."/>
            <person name="Bakkeren G."/>
            <person name="Khalil H.B."/>
            <person name="Panwar V."/>
            <person name="Joly D."/>
            <person name="Linning R."/>
            <person name="Sakthikumar S."/>
            <person name="Song X."/>
            <person name="Adiconis X."/>
            <person name="Fan L."/>
            <person name="Goldberg J.M."/>
            <person name="Levin J.Z."/>
            <person name="Young S."/>
            <person name="Zeng Q."/>
            <person name="Anikster Y."/>
            <person name="Bruce M."/>
            <person name="Wang M."/>
            <person name="Yin C."/>
            <person name="McCallum B."/>
            <person name="Szabo L.J."/>
            <person name="Hulbert S."/>
            <person name="Chen X."/>
            <person name="Fellers J.P."/>
        </authorList>
    </citation>
    <scope>NUCLEOTIDE SEQUENCE</scope>
    <source>
        <strain evidence="11">isolate 1-1 / race 1 (BBBD)</strain>
        <strain evidence="12">Isolate 1-1 / race 1 (BBBD)</strain>
    </source>
</reference>
<keyword evidence="4" id="KW-0805">Transcription regulation</keyword>
<evidence type="ECO:0000313" key="10">
    <source>
        <dbReference type="EMBL" id="OAV89249.1"/>
    </source>
</evidence>
<evidence type="ECO:0008006" key="13">
    <source>
        <dbReference type="Google" id="ProtNLM"/>
    </source>
</evidence>
<dbReference type="PROSITE" id="PS00344">
    <property type="entry name" value="GATA_ZN_FINGER_1"/>
    <property type="match status" value="1"/>
</dbReference>
<proteinExistence type="predicted"/>
<dbReference type="GO" id="GO:0006355">
    <property type="term" value="P:regulation of DNA-templated transcription"/>
    <property type="evidence" value="ECO:0007669"/>
    <property type="project" value="InterPro"/>
</dbReference>
<dbReference type="Gene3D" id="3.30.50.10">
    <property type="entry name" value="Erythroid Transcription Factor GATA-1, subunit A"/>
    <property type="match status" value="1"/>
</dbReference>
<sequence length="501" mass="55721">MDNIDKEQDSFTFDYNNQLSFFDFPNNPSLLRPPPPPQEPYYNSLLPISPTSFATHQNPLPFLDIDIQQLGSVDPLQTITSQLSNYPDLTPRTSSEADVFNTATQPPTSHIAHPPTNHLPSNSLQVLFPPISPLTSLPEHHDPSPFTMATTTTSSSHQITFQPNNPLASLIARPKSPKSKPMTHMLSQDFKRRKDWHKRLVEDVMDVLQVIGPTGELLFVSESMARLTGFPTSELLGNQISNWCFEEEDRLNLEREIKHCFSPGSSGIINFYCRFKKKDSPGCMIFEISGHLINVKTNPGVLRGETKSEKQVIIINARPYPTSCGRLTDEFLELMLENEAMMRVMNSRVGVGTMRGDEGVESSSSGQALERANGATTTTTMTGKNEAENQGEGKKKNNNNNKNEEPDEAAEDDGQHLAKESELEDELHLPFPAPPPPPPLPPVDPSEPAPRPRARGPNKRDRADFLCLDCGVTQSPEWRKGPMGRKTLCNACGLRYAKKAK</sequence>
<keyword evidence="1" id="KW-0479">Metal-binding</keyword>
<dbReference type="InterPro" id="IPR000679">
    <property type="entry name" value="Znf_GATA"/>
</dbReference>
<evidence type="ECO:0000256" key="3">
    <source>
        <dbReference type="ARBA" id="ARBA00022833"/>
    </source>
</evidence>
<dbReference type="EnsemblFungi" id="PTTG_01861-t43_2">
    <property type="protein sequence ID" value="PTTG_01861-t43_2-p1"/>
    <property type="gene ID" value="PTTG_01861"/>
</dbReference>
<feature type="compositionally biased region" description="Basic and acidic residues" evidence="7">
    <location>
        <begin position="385"/>
        <end position="395"/>
    </location>
</feature>
<dbReference type="STRING" id="630390.A0A0C4EM72"/>
<reference evidence="11" key="4">
    <citation type="submission" date="2025-05" db="UniProtKB">
        <authorList>
            <consortium name="EnsemblFungi"/>
        </authorList>
    </citation>
    <scope>IDENTIFICATION</scope>
    <source>
        <strain evidence="11">isolate 1-1 / race 1 (BBBD)</strain>
    </source>
</reference>
<dbReference type="SUPFAM" id="SSF57716">
    <property type="entry name" value="Glucocorticoid receptor-like (DNA-binding domain)"/>
    <property type="match status" value="1"/>
</dbReference>
<dbReference type="InterPro" id="IPR035965">
    <property type="entry name" value="PAS-like_dom_sf"/>
</dbReference>
<feature type="compositionally biased region" description="Polar residues" evidence="7">
    <location>
        <begin position="147"/>
        <end position="162"/>
    </location>
</feature>
<dbReference type="OrthoDB" id="2162994at2759"/>
<dbReference type="Pfam" id="PF00320">
    <property type="entry name" value="GATA"/>
    <property type="match status" value="1"/>
</dbReference>
<feature type="domain" description="PAS" evidence="8">
    <location>
        <begin position="193"/>
        <end position="264"/>
    </location>
</feature>
<keyword evidence="3" id="KW-0862">Zinc</keyword>
<dbReference type="SUPFAM" id="SSF55785">
    <property type="entry name" value="PYP-like sensor domain (PAS domain)"/>
    <property type="match status" value="1"/>
</dbReference>
<evidence type="ECO:0000259" key="9">
    <source>
        <dbReference type="PROSITE" id="PS50114"/>
    </source>
</evidence>
<evidence type="ECO:0000256" key="7">
    <source>
        <dbReference type="SAM" id="MobiDB-lite"/>
    </source>
</evidence>
<dbReference type="PANTHER" id="PTHR47172">
    <property type="entry name" value="OS01G0976800 PROTEIN"/>
    <property type="match status" value="1"/>
</dbReference>
<feature type="region of interest" description="Disordered" evidence="7">
    <location>
        <begin position="130"/>
        <end position="162"/>
    </location>
</feature>
<evidence type="ECO:0000259" key="8">
    <source>
        <dbReference type="PROSITE" id="PS50112"/>
    </source>
</evidence>
<feature type="compositionally biased region" description="Pro residues" evidence="7">
    <location>
        <begin position="431"/>
        <end position="451"/>
    </location>
</feature>
<evidence type="ECO:0000313" key="11">
    <source>
        <dbReference type="EnsemblFungi" id="PTTG_01861-t43_2-p1"/>
    </source>
</evidence>